<comment type="caution">
    <text evidence="2">The sequence shown here is derived from an EMBL/GenBank/DDBJ whole genome shotgun (WGS) entry which is preliminary data.</text>
</comment>
<organism evidence="2 3">
    <name type="scientific">Cryomorpha ignava</name>
    <dbReference type="NCBI Taxonomy" id="101383"/>
    <lineage>
        <taxon>Bacteria</taxon>
        <taxon>Pseudomonadati</taxon>
        <taxon>Bacteroidota</taxon>
        <taxon>Flavobacteriia</taxon>
        <taxon>Flavobacteriales</taxon>
        <taxon>Cryomorphaceae</taxon>
        <taxon>Cryomorpha</taxon>
    </lineage>
</organism>
<accession>A0A7K3WR05</accession>
<feature type="chain" id="PRO_5029695384" evidence="1">
    <location>
        <begin position="28"/>
        <end position="176"/>
    </location>
</feature>
<gene>
    <name evidence="2" type="ORF">G3O08_06490</name>
</gene>
<name>A0A7K3WR05_9FLAO</name>
<protein>
    <submittedName>
        <fullName evidence="2">Uncharacterized protein</fullName>
    </submittedName>
</protein>
<dbReference type="PROSITE" id="PS51257">
    <property type="entry name" value="PROKAR_LIPOPROTEIN"/>
    <property type="match status" value="1"/>
</dbReference>
<dbReference type="AlphaFoldDB" id="A0A7K3WR05"/>
<keyword evidence="3" id="KW-1185">Reference proteome</keyword>
<sequence>MTKTILTLSITLLLLSACNKHSSIARATDQIRSENSVASKKKTPDFNSETEEEVAEYLSSDCLTPADNEDIDNFIAQLKIAIAKNDTIFIESIISAPPMDADVYNIDLVKEYFNLDLIKESLKSELEIDERFSQPDENGCCYFIVGRDFPELEYSVVFDLRKRDSKITISTITLIG</sequence>
<feature type="signal peptide" evidence="1">
    <location>
        <begin position="1"/>
        <end position="27"/>
    </location>
</feature>
<dbReference type="Proteomes" id="UP000486602">
    <property type="component" value="Unassembled WGS sequence"/>
</dbReference>
<dbReference type="RefSeq" id="WP_163284068.1">
    <property type="nucleotide sequence ID" value="NZ_JAAGVY010000008.1"/>
</dbReference>
<evidence type="ECO:0000313" key="2">
    <source>
        <dbReference type="EMBL" id="NEN23145.1"/>
    </source>
</evidence>
<proteinExistence type="predicted"/>
<evidence type="ECO:0000256" key="1">
    <source>
        <dbReference type="SAM" id="SignalP"/>
    </source>
</evidence>
<keyword evidence="1" id="KW-0732">Signal</keyword>
<evidence type="ECO:0000313" key="3">
    <source>
        <dbReference type="Proteomes" id="UP000486602"/>
    </source>
</evidence>
<dbReference type="EMBL" id="JAAGVY010000008">
    <property type="protein sequence ID" value="NEN23145.1"/>
    <property type="molecule type" value="Genomic_DNA"/>
</dbReference>
<reference evidence="2 3" key="1">
    <citation type="submission" date="2020-02" db="EMBL/GenBank/DDBJ databases">
        <title>Out from the shadows clarifying the taxonomy of the family Cryomorphaceae and related taxa by utilizing the GTDB taxonomic framework.</title>
        <authorList>
            <person name="Bowman J.P."/>
        </authorList>
    </citation>
    <scope>NUCLEOTIDE SEQUENCE [LARGE SCALE GENOMIC DNA]</scope>
    <source>
        <strain evidence="2 3">QSSC 1-22</strain>
    </source>
</reference>